<dbReference type="OrthoDB" id="449280at2759"/>
<dbReference type="Proteomes" id="UP000271098">
    <property type="component" value="Unassembled WGS sequence"/>
</dbReference>
<evidence type="ECO:0000256" key="10">
    <source>
        <dbReference type="RuleBase" id="RU004427"/>
    </source>
</evidence>
<dbReference type="SUPFAM" id="SSF46626">
    <property type="entry name" value="Cytochrome c"/>
    <property type="match status" value="1"/>
</dbReference>
<evidence type="ECO:0000256" key="5">
    <source>
        <dbReference type="ARBA" id="ARBA00022723"/>
    </source>
</evidence>
<keyword evidence="4 8" id="KW-0349">Heme</keyword>
<dbReference type="PANTHER" id="PTHR11961">
    <property type="entry name" value="CYTOCHROME C"/>
    <property type="match status" value="1"/>
</dbReference>
<dbReference type="GO" id="GO:0009055">
    <property type="term" value="F:electron transfer activity"/>
    <property type="evidence" value="ECO:0007669"/>
    <property type="project" value="InterPro"/>
</dbReference>
<dbReference type="GO" id="GO:0046872">
    <property type="term" value="F:metal ion binding"/>
    <property type="evidence" value="ECO:0007669"/>
    <property type="project" value="UniProtKB-KW"/>
</dbReference>
<evidence type="ECO:0000259" key="11">
    <source>
        <dbReference type="PROSITE" id="PS51007"/>
    </source>
</evidence>
<keyword evidence="5 8" id="KW-0479">Metal-binding</keyword>
<reference evidence="14" key="1">
    <citation type="submission" date="2016-06" db="UniProtKB">
        <authorList>
            <consortium name="WormBaseParasite"/>
        </authorList>
    </citation>
    <scope>IDENTIFICATION</scope>
</reference>
<keyword evidence="10" id="KW-0496">Mitochondrion</keyword>
<comment type="PTM">
    <text evidence="10">Binds 1 heme group per subunit.</text>
</comment>
<keyword evidence="7 8" id="KW-0408">Iron</keyword>
<evidence type="ECO:0000256" key="6">
    <source>
        <dbReference type="ARBA" id="ARBA00022982"/>
    </source>
</evidence>
<evidence type="ECO:0000256" key="2">
    <source>
        <dbReference type="ARBA" id="ARBA00006488"/>
    </source>
</evidence>
<evidence type="ECO:0000256" key="7">
    <source>
        <dbReference type="ARBA" id="ARBA00023004"/>
    </source>
</evidence>
<protein>
    <submittedName>
        <fullName evidence="14">Cytochrome c domain-containing protein</fullName>
    </submittedName>
</protein>
<keyword evidence="3 10" id="KW-0813">Transport</keyword>
<keyword evidence="10" id="KW-0679">Respiratory chain</keyword>
<evidence type="ECO:0000256" key="9">
    <source>
        <dbReference type="RuleBase" id="RU004426"/>
    </source>
</evidence>
<dbReference type="AlphaFoldDB" id="A0A183DJK8"/>
<evidence type="ECO:0000313" key="13">
    <source>
        <dbReference type="Proteomes" id="UP000271098"/>
    </source>
</evidence>
<dbReference type="InterPro" id="IPR009056">
    <property type="entry name" value="Cyt_c-like_dom"/>
</dbReference>
<dbReference type="WBParaSite" id="GPUH_0000890901-mRNA-1">
    <property type="protein sequence ID" value="GPUH_0000890901-mRNA-1"/>
    <property type="gene ID" value="GPUH_0000890901"/>
</dbReference>
<dbReference type="InterPro" id="IPR036909">
    <property type="entry name" value="Cyt_c-like_dom_sf"/>
</dbReference>
<evidence type="ECO:0000313" key="12">
    <source>
        <dbReference type="EMBL" id="VDK66118.1"/>
    </source>
</evidence>
<dbReference type="GO" id="GO:0020037">
    <property type="term" value="F:heme binding"/>
    <property type="evidence" value="ECO:0007669"/>
    <property type="project" value="InterPro"/>
</dbReference>
<name>A0A183DJK8_9BILA</name>
<evidence type="ECO:0000256" key="1">
    <source>
        <dbReference type="ARBA" id="ARBA00004569"/>
    </source>
</evidence>
<reference evidence="12 13" key="2">
    <citation type="submission" date="2018-11" db="EMBL/GenBank/DDBJ databases">
        <authorList>
            <consortium name="Pathogen Informatics"/>
        </authorList>
    </citation>
    <scope>NUCLEOTIDE SEQUENCE [LARGE SCALE GENOMIC DNA]</scope>
</reference>
<feature type="domain" description="Cytochrome c" evidence="11">
    <location>
        <begin position="6"/>
        <end position="79"/>
    </location>
</feature>
<evidence type="ECO:0000256" key="8">
    <source>
        <dbReference type="PROSITE-ProRule" id="PRU00433"/>
    </source>
</evidence>
<dbReference type="PROSITE" id="PS51007">
    <property type="entry name" value="CYTC"/>
    <property type="match status" value="1"/>
</dbReference>
<dbReference type="Pfam" id="PF00034">
    <property type="entry name" value="Cytochrom_C"/>
    <property type="match status" value="1"/>
</dbReference>
<evidence type="ECO:0000313" key="14">
    <source>
        <dbReference type="WBParaSite" id="GPUH_0000890901-mRNA-1"/>
    </source>
</evidence>
<proteinExistence type="inferred from homology"/>
<dbReference type="Gene3D" id="1.10.760.10">
    <property type="entry name" value="Cytochrome c-like domain"/>
    <property type="match status" value="1"/>
</dbReference>
<evidence type="ECO:0000256" key="4">
    <source>
        <dbReference type="ARBA" id="ARBA00022617"/>
    </source>
</evidence>
<sequence>MSIPEGDYEKGKKLFKTRCLQCHVIDADLNKNGPTLKGLIGRKSGTVDGFPYSTANKNKVCLYLVYLDVSKRGISHPKE</sequence>
<dbReference type="GO" id="GO:0005758">
    <property type="term" value="C:mitochondrial intermembrane space"/>
    <property type="evidence" value="ECO:0007669"/>
    <property type="project" value="UniProtKB-SubCell"/>
</dbReference>
<organism evidence="14">
    <name type="scientific">Gongylonema pulchrum</name>
    <dbReference type="NCBI Taxonomy" id="637853"/>
    <lineage>
        <taxon>Eukaryota</taxon>
        <taxon>Metazoa</taxon>
        <taxon>Ecdysozoa</taxon>
        <taxon>Nematoda</taxon>
        <taxon>Chromadorea</taxon>
        <taxon>Rhabditida</taxon>
        <taxon>Spirurina</taxon>
        <taxon>Spiruromorpha</taxon>
        <taxon>Spiruroidea</taxon>
        <taxon>Gongylonematidae</taxon>
        <taxon>Gongylonema</taxon>
    </lineage>
</organism>
<keyword evidence="13" id="KW-1185">Reference proteome</keyword>
<keyword evidence="6 10" id="KW-0249">Electron transport</keyword>
<dbReference type="InterPro" id="IPR002327">
    <property type="entry name" value="Cyt_c_1A/1B"/>
</dbReference>
<comment type="subcellular location">
    <subcellularLocation>
        <location evidence="1">Mitochondrion intermembrane space</location>
    </subcellularLocation>
</comment>
<accession>A0A183DJK8</accession>
<gene>
    <name evidence="12" type="ORF">GPUH_LOCUS8898</name>
</gene>
<comment type="function">
    <text evidence="10">Electron carrier protein. The oxidized form of the cytochrome c heme group can accept an electron from the heme group of the cytochrome c1 subunit of cytochrome reductase. Cytochrome c then transfers this electron to the cytochrome oxidase complex, the final protein carrier in the mitochondrial electron-transport chain.</text>
</comment>
<dbReference type="PRINTS" id="PR00604">
    <property type="entry name" value="CYTCHRMECIAB"/>
</dbReference>
<comment type="similarity">
    <text evidence="2 9">Belongs to the cytochrome c family.</text>
</comment>
<dbReference type="EMBL" id="UYRT01027254">
    <property type="protein sequence ID" value="VDK66118.1"/>
    <property type="molecule type" value="Genomic_DNA"/>
</dbReference>
<evidence type="ECO:0000256" key="3">
    <source>
        <dbReference type="ARBA" id="ARBA00022448"/>
    </source>
</evidence>